<protein>
    <submittedName>
        <fullName evidence="1">Uncharacterized protein</fullName>
    </submittedName>
</protein>
<evidence type="ECO:0000313" key="2">
    <source>
        <dbReference type="Proteomes" id="UP000027135"/>
    </source>
</evidence>
<dbReference type="Proteomes" id="UP000027135">
    <property type="component" value="Unassembled WGS sequence"/>
</dbReference>
<name>A0A067QWJ6_ZOONE</name>
<sequence length="44" mass="5047">MYKETPFKIFFLVSRHNVSDSKNSWSPSTDLQGMSGSVIKIHVF</sequence>
<proteinExistence type="predicted"/>
<reference evidence="1 2" key="1">
    <citation type="journal article" date="2014" name="Nat. Commun.">
        <title>Molecular traces of alternative social organization in a termite genome.</title>
        <authorList>
            <person name="Terrapon N."/>
            <person name="Li C."/>
            <person name="Robertson H.M."/>
            <person name="Ji L."/>
            <person name="Meng X."/>
            <person name="Booth W."/>
            <person name="Chen Z."/>
            <person name="Childers C.P."/>
            <person name="Glastad K.M."/>
            <person name="Gokhale K."/>
            <person name="Gowin J."/>
            <person name="Gronenberg W."/>
            <person name="Hermansen R.A."/>
            <person name="Hu H."/>
            <person name="Hunt B.G."/>
            <person name="Huylmans A.K."/>
            <person name="Khalil S.M."/>
            <person name="Mitchell R.D."/>
            <person name="Munoz-Torres M.C."/>
            <person name="Mustard J.A."/>
            <person name="Pan H."/>
            <person name="Reese J.T."/>
            <person name="Scharf M.E."/>
            <person name="Sun F."/>
            <person name="Vogel H."/>
            <person name="Xiao J."/>
            <person name="Yang W."/>
            <person name="Yang Z."/>
            <person name="Yang Z."/>
            <person name="Zhou J."/>
            <person name="Zhu J."/>
            <person name="Brent C.S."/>
            <person name="Elsik C.G."/>
            <person name="Goodisman M.A."/>
            <person name="Liberles D.A."/>
            <person name="Roe R.M."/>
            <person name="Vargo E.L."/>
            <person name="Vilcinskas A."/>
            <person name="Wang J."/>
            <person name="Bornberg-Bauer E."/>
            <person name="Korb J."/>
            <person name="Zhang G."/>
            <person name="Liebig J."/>
        </authorList>
    </citation>
    <scope>NUCLEOTIDE SEQUENCE [LARGE SCALE GENOMIC DNA]</scope>
    <source>
        <tissue evidence="1">Whole organism</tissue>
    </source>
</reference>
<gene>
    <name evidence="1" type="ORF">L798_15415</name>
</gene>
<dbReference type="AlphaFoldDB" id="A0A067QWJ6"/>
<organism evidence="1 2">
    <name type="scientific">Zootermopsis nevadensis</name>
    <name type="common">Dampwood termite</name>
    <dbReference type="NCBI Taxonomy" id="136037"/>
    <lineage>
        <taxon>Eukaryota</taxon>
        <taxon>Metazoa</taxon>
        <taxon>Ecdysozoa</taxon>
        <taxon>Arthropoda</taxon>
        <taxon>Hexapoda</taxon>
        <taxon>Insecta</taxon>
        <taxon>Pterygota</taxon>
        <taxon>Neoptera</taxon>
        <taxon>Polyneoptera</taxon>
        <taxon>Dictyoptera</taxon>
        <taxon>Blattodea</taxon>
        <taxon>Blattoidea</taxon>
        <taxon>Termitoidae</taxon>
        <taxon>Termopsidae</taxon>
        <taxon>Zootermopsis</taxon>
    </lineage>
</organism>
<dbReference type="InParanoid" id="A0A067QWJ6"/>
<evidence type="ECO:0000313" key="1">
    <source>
        <dbReference type="EMBL" id="KDR10403.1"/>
    </source>
</evidence>
<keyword evidence="2" id="KW-1185">Reference proteome</keyword>
<accession>A0A067QWJ6</accession>
<dbReference type="EMBL" id="KK853163">
    <property type="protein sequence ID" value="KDR10403.1"/>
    <property type="molecule type" value="Genomic_DNA"/>
</dbReference>